<dbReference type="OrthoDB" id="428159at2759"/>
<evidence type="ECO:0000259" key="6">
    <source>
        <dbReference type="Pfam" id="PF25033"/>
    </source>
</evidence>
<feature type="region of interest" description="Disordered" evidence="4">
    <location>
        <begin position="1418"/>
        <end position="1440"/>
    </location>
</feature>
<feature type="domain" description="Chorein N-terminal" evidence="5">
    <location>
        <begin position="1"/>
        <end position="183"/>
    </location>
</feature>
<dbReference type="PANTHER" id="PTHR16166">
    <property type="entry name" value="VACUOLAR PROTEIN SORTING-ASSOCIATED PROTEIN VPS13"/>
    <property type="match status" value="1"/>
</dbReference>
<comment type="similarity">
    <text evidence="1">Belongs to the VPS13 family.</text>
</comment>
<keyword evidence="3" id="KW-0445">Lipid transport</keyword>
<evidence type="ECO:0000313" key="9">
    <source>
        <dbReference type="EMBL" id="KAG8227036.1"/>
    </source>
</evidence>
<evidence type="ECO:0000259" key="5">
    <source>
        <dbReference type="Pfam" id="PF12624"/>
    </source>
</evidence>
<feature type="compositionally biased region" description="Basic and acidic residues" evidence="4">
    <location>
        <begin position="2169"/>
        <end position="2182"/>
    </location>
</feature>
<feature type="domain" description="Vacuolar protein sorting-associated protein 13 VPS13 adaptor binding" evidence="7">
    <location>
        <begin position="2352"/>
        <end position="2908"/>
    </location>
</feature>
<feature type="compositionally biased region" description="Acidic residues" evidence="4">
    <location>
        <begin position="2043"/>
        <end position="2053"/>
    </location>
</feature>
<dbReference type="InterPro" id="IPR056747">
    <property type="entry name" value="VPS13-like_M"/>
</dbReference>
<dbReference type="Pfam" id="PF25033">
    <property type="entry name" value="VPS13_M"/>
    <property type="match status" value="1"/>
</dbReference>
<dbReference type="PANTHER" id="PTHR16166:SF93">
    <property type="entry name" value="INTERMEMBRANE LIPID TRANSFER PROTEIN VPS13"/>
    <property type="match status" value="1"/>
</dbReference>
<dbReference type="Pfam" id="PF12624">
    <property type="entry name" value="VPS13_N"/>
    <property type="match status" value="2"/>
</dbReference>
<feature type="domain" description="Intermembrane lipid transfer protein VPS13-like C-terminal" evidence="8">
    <location>
        <begin position="3717"/>
        <end position="3831"/>
    </location>
</feature>
<proteinExistence type="inferred from homology"/>
<dbReference type="InterPro" id="IPR026847">
    <property type="entry name" value="VPS13"/>
</dbReference>
<dbReference type="InterPro" id="IPR009543">
    <property type="entry name" value="VPS13_VAB"/>
</dbReference>
<organism evidence="9 10">
    <name type="scientific">Ladona fulva</name>
    <name type="common">Scarce chaser dragonfly</name>
    <name type="synonym">Libellula fulva</name>
    <dbReference type="NCBI Taxonomy" id="123851"/>
    <lineage>
        <taxon>Eukaryota</taxon>
        <taxon>Metazoa</taxon>
        <taxon>Ecdysozoa</taxon>
        <taxon>Arthropoda</taxon>
        <taxon>Hexapoda</taxon>
        <taxon>Insecta</taxon>
        <taxon>Pterygota</taxon>
        <taxon>Palaeoptera</taxon>
        <taxon>Odonata</taxon>
        <taxon>Epiprocta</taxon>
        <taxon>Anisoptera</taxon>
        <taxon>Libelluloidea</taxon>
        <taxon>Libellulidae</taxon>
        <taxon>Ladona</taxon>
    </lineage>
</organism>
<keyword evidence="10" id="KW-1185">Reference proteome</keyword>
<feature type="domain" description="Chorein N-terminal" evidence="5">
    <location>
        <begin position="202"/>
        <end position="832"/>
    </location>
</feature>
<dbReference type="GO" id="GO:0006869">
    <property type="term" value="P:lipid transport"/>
    <property type="evidence" value="ECO:0007669"/>
    <property type="project" value="UniProtKB-KW"/>
</dbReference>
<dbReference type="GO" id="GO:0006623">
    <property type="term" value="P:protein targeting to vacuole"/>
    <property type="evidence" value="ECO:0007669"/>
    <property type="project" value="TreeGrafter"/>
</dbReference>
<dbReference type="GO" id="GO:0045053">
    <property type="term" value="P:protein retention in Golgi apparatus"/>
    <property type="evidence" value="ECO:0007669"/>
    <property type="project" value="TreeGrafter"/>
</dbReference>
<sequence length="3863" mass="432653">MFEGIFATYLNRYLGKYIQDLDTENLNVGIFNGTVLLRDLKFKPEALYELDLPIEVKVGTIGKVSLDIPWNSLYTKSVKVEVEDVFLIAGPIAEREFDPEKEKRLIRAAKKKKLADLEDDSLFGKGPPESKNFFENLMTTIINNLQIFIRNIHIRYEDTVSTPGSPLSCGLCLQTASVETTNKGSLAASSLDFSPPGKWWTDMRNGLESFAIAGEEFQFLVKPITAKVKVIMNKSNEVRVPKLLVDFLLQDAATQISHKQYISILAVLDCFHRLTINRKFRQFHPGVQVKNNSSQWWKYAYKSVLEQRVRPFSWAYVKKHRDNYRNYKSLFKKTLLSPNDTELKLDLQKAEDTLEIVDIVIAQEHAKIELHQEEPDRIIVKVSEVDSWFGFGIIDTDSEEEEWEAELCSAEGRDFGSGGGWHRKQWELELRSAKDRGLWAQLSAEERQRLCEVIGWAEGTIGSPGKPKQYIEHKFNFTLANASISLLGDNWEPSLGQAREVLVITLTQFLASLETRPSAGAYKISARAESFVIEGANSDQDLVPLLTADNNLTGNNSPNFLAIDFEKNPVHVEADYGLAVSLESVEIAYNEHAVSEVLSFFCSEDMNSQMDVVDSIMEGTRHVVDAGCLILTQSFSSHRQIRRKCIHFSMDLKGPYLVFPEMGSVQKGGSVLVLDMGRVVVKSELQPPGLAGLEDATQMELEERLYDRLHLDFSEIQLLFCDSGDEWREMRKVQESEHHLIPKVRCQIVFSNSVRPEYRQLPRHKLNVTLGSIKLNLSDRKIGMFLDFLDNLPVPRGLNTVKKNESEADSAYSPLKRTKVMKQFAKKSDLHKLKKAPLKQAKGANHASRDRKRRSVTSQMPQRNTDWMVKDVIWAGPSKHELQHVRRSLVRAEICKQFRRKADVVDGSMNGGSHTAKLGLLEMDRSFMSSEHSDEEVVELWARTVDLPGFDDNVVVQLCRSSDRIDRAYLTLRLGRLCCDTALMEYGPAIQASLASLQLVDKVHTGSSGEYLHILSAGSGGPHGEEVASLLYRKVRSDCPDFKSHFHSVEQSLVLDLTSINIVFHREAVTTLCKYLEYILQKVQSRESKLANIGTVAISAPQSALSWLLTGGVNDPPIPPGATKFSYSTRLGEIIVKLCDTDLDFLEIKISMFESDCLFKANERMVLRAYLSSISVDDLSDITLYPKILAVEEDKMFDFKYVRHSPKLYTQSEIESNKDDHFMEPFIRPGSTAKAALAAERSMENQVASLRGWPTRLRLSLNFHAPTLLIPQKSDSPNLLVLNLGDLSVENFFKEVTNVYQEAVICSGGKDHGNPTSPLSARTPPPPPPPVIDNVLIRLEALQEPILEPASMRIDMKRAVAPSLFSSLSAAPYSSHFNREPSLLYDVQGCVEGIRINLGQRDLATLLAVISDNPAEGSFTETLPSSHPTSPLEGATPTGIGTGPPGVSALEDPAVRRLQAFLCQGGSEQVRREACIRLSFDGLNLNLFNDMDEVLSSPVRDMQHGLCRLELGEATVSMDTFSDHSLELKVALQSCFLEDIRPSNNISIRKYEIACVIFTSHGSEMPMDPSGPISVSTPPIVDLTFRQTQTGDRCVDVLVERTRINLSVPFLTSLGRFLVDALPGDRVINSQHNYCTHCCYYCGVSGGCCQCEHGGMVNHGYVGDINAQTKVPSNVPPTVEGLKHQPHHPPVLQRPPSSTDSTSGYFSSGASCAEDQAGLSVSVQLRKPEVMIFSYSQESIGSQRSSHLPKHTLLLRTEFLVDYSRYPGRDSLVCSFAGLQILSKHQGPRKQGSCQVLHPCDIEFAKSYKSADDGMKVTASVSTVDVHLSTSSVRTICDVIEEIKISLQSEDVDGQLKFMFPASEMEDLWSPKKIQSFSILPDTLESPLYMQPSFPSIRPCETFTIAIPKIRLSFELEDWETGLRIPLLRIKSSVEGSVHDWSKLYHANIEFQLQASYYNDRLKVWEPLIEPITEEENVYRPWEMIIKVFQAKAFRLSSRFDHQGVTEVDGIGTQVITSQGNRIKRRSTQDVLHHASLDHAVEDSETSADELDVTEQNSNNDGVMHFVRMRQDTEASSQHILRNEHDLVSLAGYHDESDSENEEGGLEKLTCAMGHLFSGESSDADVSESEEESSGEDAGPSASLSETSDQENASHVHHDVGMSPGGGCKPDRGVFIDKHDDSLDSGLEAESGRGPTGAGDQVATYVLIDSRDRFEFSITPAAVRALSDLATAFSKDGSFHYPTHTLPPLLGPLTLENDVGPGCVINLITRGQDGQDKITMSAAFEKIDSVPSSPASSGMLLDVSPTESDVDFESFEGGFSNTGTVGNLPSPVMNPSEESVTKLYKKVTEERLMIEIEGFEKLQILVPQRACRKLHVLQPALNGNRYYVVASVDIQHGRRRITVRSPLQIRNETTHPLGLYYCKSALETIKGAEHVGETTNPFEDSLRVAVLAPQQTLSVPLFIAHHCALSIQPVAYADMYRASETVLCWQELAADLNIPKDICCQSKNDNDATVFSVRAVCEEGVPVNRPLPGSARLVPNYTIRLVAPLQIHNRLPYALEINIPLVDLNSRVESGEEVNIYSLNLLKSHTILIEMPSYLGIPWTGSFNLSPELEEKTVSMVTEYETEGGNKQLGLNLKVDRTNGSCSIVIYSPYWVINKTGLPLQMRGSMCDIVYDCGAGGDEEPLLFRFRKRRRRRVRLRAYQSSWSSAFSLDASGNLAGGAGGGAGGLVVCKDRERGKRRYRILMKSTLSRSSPHLTRIISFLPNFLVVNETKKYLRFMEENERADLWIDLSPGQCTPFWPDTDSMKMYVKFRDSKLVSQHFHVSQSHRTVLRMDKGSALVVDVGGGGDQPFTISFQNYSIGDAPVRVDNLCEDLFLKVNQEDLGQVALLSPYQSMLYTWDDPTKERSLAWNVYNRKARGFTAEFWKVSALQNGMGIIMTIPDVERNTVWLFMLRNLSFLINDDYNKCTDQNLDGKEALETYINDGFGQERVTFHMVRQQQNVGISTSSATVTAKLSASFKRLSPKSPAQSFGKDEFPLGIESSSSGDDSDSGEDSSRPQLLKKTRKDKVTVYWVSYLDDHQRVLLFTQDERIALQARSRIDAEKSHLEIFLSLNSLGVSLATETSGHIKEVAYASVVDSAPLWEVMVSHRWKLLPLELATWIEERWVTDSKRAQMRDYVNVDFEKMQMTKPFYGELRRRHYPGLWLQYRKSENQSYLHLKVHRFQVTIMISLTNKEEGIIVVKEELEKQKKKERSKSEFYVGHYLQRERERERAGKENEVNKMILSLGKFTFLVNICNVHSCLFLTVFNWTYLQIDNQLHDAVFPTVLHPTPIAQRVVQRYGTKPCFEVLIMKRHRPLENQDVYKYIKVLVQSFSIQIDRGFLLTVSDIFTAWQPEERAAVRIRADIALVHASLSSIAAKPSKDDPRVVVEYVHLSPIRLQFSFSPRGTFYNADTSAESALRSNLSSDLLNLFLNTLGVALTEVKGIKLKMAFFERRGLVCTYGRLKNDAKSHFISQLLQQFHVIVLGLDVLGNPYGLIVSDFTQGLGDLFYEPYLGMMEGPEEFAEGLCSGAQSLLGHVIGGTAGSASLFAASFGNILSEFSFDEDYKKKRKFCMQQNSDLPETILLAGKTFVLGVALGLSGIFTKPILGKCYPVISPGAHQDGLEGFFKGVGKGLMGLITKPTGGVFDCIAIACDGIKRAVEMGENVVLRSRLPRFINPHFGVKPFSLHEATGFYLLNTLSKGHYADTDIYWAHAPLNSEGKTNILITLQHVFLLEKCRLWGSWEIDWVVRVDDIVAVPHLTGKKLIFKVRQDESLNFFSGDERYVESEDKSILLWIQSKIEMAMIMNMEDKPCPIQL</sequence>
<comment type="caution">
    <text evidence="9">The sequence shown here is derived from an EMBL/GenBank/DDBJ whole genome shotgun (WGS) entry which is preliminary data.</text>
</comment>
<reference evidence="9" key="2">
    <citation type="submission" date="2017-10" db="EMBL/GenBank/DDBJ databases">
        <title>Ladona fulva Genome sequencing and assembly.</title>
        <authorList>
            <person name="Murali S."/>
            <person name="Richards S."/>
            <person name="Bandaranaike D."/>
            <person name="Bellair M."/>
            <person name="Blankenburg K."/>
            <person name="Chao H."/>
            <person name="Dinh H."/>
            <person name="Doddapaneni H."/>
            <person name="Dugan-Rocha S."/>
            <person name="Elkadiri S."/>
            <person name="Gnanaolivu R."/>
            <person name="Hernandez B."/>
            <person name="Skinner E."/>
            <person name="Javaid M."/>
            <person name="Lee S."/>
            <person name="Li M."/>
            <person name="Ming W."/>
            <person name="Munidasa M."/>
            <person name="Muniz J."/>
            <person name="Nguyen L."/>
            <person name="Hughes D."/>
            <person name="Osuji N."/>
            <person name="Pu L.-L."/>
            <person name="Puazo M."/>
            <person name="Qu C."/>
            <person name="Quiroz J."/>
            <person name="Raj R."/>
            <person name="Weissenberger G."/>
            <person name="Xin Y."/>
            <person name="Zou X."/>
            <person name="Han Y."/>
            <person name="Worley K."/>
            <person name="Muzny D."/>
            <person name="Gibbs R."/>
        </authorList>
    </citation>
    <scope>NUCLEOTIDE SEQUENCE</scope>
    <source>
        <strain evidence="9">Sampled in the wild</strain>
    </source>
</reference>
<feature type="region of interest" description="Disordered" evidence="4">
    <location>
        <begin position="3026"/>
        <end position="3063"/>
    </location>
</feature>
<accession>A0A8K0K3B0</accession>
<feature type="region of interest" description="Disordered" evidence="4">
    <location>
        <begin position="2118"/>
        <end position="2199"/>
    </location>
</feature>
<evidence type="ECO:0000256" key="1">
    <source>
        <dbReference type="ARBA" id="ARBA00006545"/>
    </source>
</evidence>
<dbReference type="Proteomes" id="UP000792457">
    <property type="component" value="Unassembled WGS sequence"/>
</dbReference>
<feature type="region of interest" description="Disordered" evidence="4">
    <location>
        <begin position="2040"/>
        <end position="2059"/>
    </location>
</feature>
<evidence type="ECO:0000256" key="2">
    <source>
        <dbReference type="ARBA" id="ARBA00022448"/>
    </source>
</evidence>
<dbReference type="Pfam" id="PF25037">
    <property type="entry name" value="VPS13_C"/>
    <property type="match status" value="1"/>
</dbReference>
<feature type="compositionally biased region" description="Polar residues" evidence="4">
    <location>
        <begin position="1419"/>
        <end position="1429"/>
    </location>
</feature>
<dbReference type="InterPro" id="IPR056748">
    <property type="entry name" value="VPS13-like_C"/>
</dbReference>
<evidence type="ECO:0000256" key="3">
    <source>
        <dbReference type="ARBA" id="ARBA00023055"/>
    </source>
</evidence>
<evidence type="ECO:0000259" key="7">
    <source>
        <dbReference type="Pfam" id="PF25036"/>
    </source>
</evidence>
<protein>
    <submittedName>
        <fullName evidence="9">Uncharacterized protein</fullName>
    </submittedName>
</protein>
<feature type="compositionally biased region" description="Low complexity" evidence="4">
    <location>
        <begin position="1697"/>
        <end position="1706"/>
    </location>
</feature>
<reference evidence="9" key="1">
    <citation type="submission" date="2013-04" db="EMBL/GenBank/DDBJ databases">
        <authorList>
            <person name="Qu J."/>
            <person name="Murali S.C."/>
            <person name="Bandaranaike D."/>
            <person name="Bellair M."/>
            <person name="Blankenburg K."/>
            <person name="Chao H."/>
            <person name="Dinh H."/>
            <person name="Doddapaneni H."/>
            <person name="Downs B."/>
            <person name="Dugan-Rocha S."/>
            <person name="Elkadiri S."/>
            <person name="Gnanaolivu R.D."/>
            <person name="Hernandez B."/>
            <person name="Javaid M."/>
            <person name="Jayaseelan J.C."/>
            <person name="Lee S."/>
            <person name="Li M."/>
            <person name="Ming W."/>
            <person name="Munidasa M."/>
            <person name="Muniz J."/>
            <person name="Nguyen L."/>
            <person name="Ongeri F."/>
            <person name="Osuji N."/>
            <person name="Pu L.-L."/>
            <person name="Puazo M."/>
            <person name="Qu C."/>
            <person name="Quiroz J."/>
            <person name="Raj R."/>
            <person name="Weissenberger G."/>
            <person name="Xin Y."/>
            <person name="Zou X."/>
            <person name="Han Y."/>
            <person name="Richards S."/>
            <person name="Worley K."/>
            <person name="Muzny D."/>
            <person name="Gibbs R."/>
        </authorList>
    </citation>
    <scope>NUCLEOTIDE SEQUENCE</scope>
    <source>
        <strain evidence="9">Sampled in the wild</strain>
    </source>
</reference>
<dbReference type="InterPro" id="IPR026854">
    <property type="entry name" value="VPS13_N"/>
</dbReference>
<evidence type="ECO:0000313" key="10">
    <source>
        <dbReference type="Proteomes" id="UP000792457"/>
    </source>
</evidence>
<name>A0A8K0K3B0_LADFU</name>
<dbReference type="EMBL" id="KZ308309">
    <property type="protein sequence ID" value="KAG8227036.1"/>
    <property type="molecule type" value="Genomic_DNA"/>
</dbReference>
<keyword evidence="2" id="KW-0813">Transport</keyword>
<feature type="region of interest" description="Disordered" evidence="4">
    <location>
        <begin position="1678"/>
        <end position="1706"/>
    </location>
</feature>
<feature type="domain" description="VPS13-like middle region" evidence="6">
    <location>
        <begin position="1245"/>
        <end position="1986"/>
    </location>
</feature>
<evidence type="ECO:0000256" key="4">
    <source>
        <dbReference type="SAM" id="MobiDB-lite"/>
    </source>
</evidence>
<feature type="region of interest" description="Disordered" evidence="4">
    <location>
        <begin position="829"/>
        <end position="862"/>
    </location>
</feature>
<evidence type="ECO:0000259" key="8">
    <source>
        <dbReference type="Pfam" id="PF25037"/>
    </source>
</evidence>
<feature type="compositionally biased region" description="Acidic residues" evidence="4">
    <location>
        <begin position="2122"/>
        <end position="2135"/>
    </location>
</feature>
<gene>
    <name evidence="9" type="ORF">J437_LFUL013823</name>
</gene>
<dbReference type="Pfam" id="PF25036">
    <property type="entry name" value="VPS13_VAB"/>
    <property type="match status" value="1"/>
</dbReference>